<proteinExistence type="inferred from homology"/>
<organism evidence="11 12">
    <name type="scientific">Paraglomus occultum</name>
    <dbReference type="NCBI Taxonomy" id="144539"/>
    <lineage>
        <taxon>Eukaryota</taxon>
        <taxon>Fungi</taxon>
        <taxon>Fungi incertae sedis</taxon>
        <taxon>Mucoromycota</taxon>
        <taxon>Glomeromycotina</taxon>
        <taxon>Glomeromycetes</taxon>
        <taxon>Paraglomerales</taxon>
        <taxon>Paraglomeraceae</taxon>
        <taxon>Paraglomus</taxon>
    </lineage>
</organism>
<keyword evidence="9" id="KW-0732">Signal</keyword>
<comment type="catalytic activity">
    <reaction evidence="8 9">
        <text>hydrogencarbonate + H(+) = CO2 + H2O</text>
        <dbReference type="Rhea" id="RHEA:10748"/>
        <dbReference type="ChEBI" id="CHEBI:15377"/>
        <dbReference type="ChEBI" id="CHEBI:15378"/>
        <dbReference type="ChEBI" id="CHEBI:16526"/>
        <dbReference type="ChEBI" id="CHEBI:17544"/>
        <dbReference type="EC" id="4.2.1.1"/>
    </reaction>
</comment>
<comment type="function">
    <text evidence="2 9">Reversible hydration of carbon dioxide.</text>
</comment>
<dbReference type="GO" id="GO:0004089">
    <property type="term" value="F:carbonate dehydratase activity"/>
    <property type="evidence" value="ECO:0007669"/>
    <property type="project" value="UniProtKB-UniRule"/>
</dbReference>
<dbReference type="PROSITE" id="PS51144">
    <property type="entry name" value="ALPHA_CA_2"/>
    <property type="match status" value="1"/>
</dbReference>
<dbReference type="OrthoDB" id="429145at2759"/>
<reference evidence="11" key="1">
    <citation type="submission" date="2021-06" db="EMBL/GenBank/DDBJ databases">
        <authorList>
            <person name="Kallberg Y."/>
            <person name="Tangrot J."/>
            <person name="Rosling A."/>
        </authorList>
    </citation>
    <scope>NUCLEOTIDE SEQUENCE</scope>
    <source>
        <strain evidence="11">IA702</strain>
    </source>
</reference>
<protein>
    <recommendedName>
        <fullName evidence="4 9">Carbonic anhydrase</fullName>
        <ecNumber evidence="4 9">4.2.1.1</ecNumber>
    </recommendedName>
</protein>
<keyword evidence="7 9" id="KW-0456">Lyase</keyword>
<dbReference type="Pfam" id="PF00194">
    <property type="entry name" value="Carb_anhydrase"/>
    <property type="match status" value="1"/>
</dbReference>
<evidence type="ECO:0000256" key="3">
    <source>
        <dbReference type="ARBA" id="ARBA00010718"/>
    </source>
</evidence>
<dbReference type="InterPro" id="IPR018338">
    <property type="entry name" value="Carbonic_anhydrase_a-class_CS"/>
</dbReference>
<evidence type="ECO:0000256" key="9">
    <source>
        <dbReference type="RuleBase" id="RU367011"/>
    </source>
</evidence>
<gene>
    <name evidence="11" type="ORF">POCULU_LOCUS6811</name>
</gene>
<sequence length="266" mass="30966">MNYFTFTFIVLLFIVLAPSPSVETSEPAFGYSGKKAPQFWGNLSKEFALCSTGKKQSPIDIPKHEFARKSTRPIPSFANARDLEIFHNGNTVEIGTENEEEELPVRITIRGKEYQMLQMHFHTPSEHRVDGKHFDAEGHMVFSRKDRYNNTKIAVVAILFEMSDYENEFLVPITKTLPMKIHDKKKIEKVEFKQLLCDLKELKQTYNYVGSLTTPPCSEGVKWYINRKVQPISFYQFKQLRESIGFNARFTQLRYFAREFGRRGVL</sequence>
<evidence type="ECO:0000313" key="12">
    <source>
        <dbReference type="Proteomes" id="UP000789572"/>
    </source>
</evidence>
<dbReference type="Gene3D" id="3.10.200.10">
    <property type="entry name" value="Alpha carbonic anhydrase"/>
    <property type="match status" value="1"/>
</dbReference>
<dbReference type="PANTHER" id="PTHR18952:SF265">
    <property type="entry name" value="CARBONIC ANHYDRASE"/>
    <property type="match status" value="1"/>
</dbReference>
<dbReference type="PANTHER" id="PTHR18952">
    <property type="entry name" value="CARBONIC ANHYDRASE"/>
    <property type="match status" value="1"/>
</dbReference>
<keyword evidence="6 9" id="KW-0862">Zinc</keyword>
<evidence type="ECO:0000256" key="4">
    <source>
        <dbReference type="ARBA" id="ARBA00012925"/>
    </source>
</evidence>
<comment type="similarity">
    <text evidence="3 9">Belongs to the alpha-carbonic anhydrase family.</text>
</comment>
<dbReference type="InterPro" id="IPR041891">
    <property type="entry name" value="Alpha_CA_prokaryot-like"/>
</dbReference>
<dbReference type="SMART" id="SM01057">
    <property type="entry name" value="Carb_anhydrase"/>
    <property type="match status" value="1"/>
</dbReference>
<evidence type="ECO:0000256" key="1">
    <source>
        <dbReference type="ARBA" id="ARBA00001947"/>
    </source>
</evidence>
<accession>A0A9N9C1V5</accession>
<evidence type="ECO:0000256" key="5">
    <source>
        <dbReference type="ARBA" id="ARBA00022723"/>
    </source>
</evidence>
<dbReference type="InterPro" id="IPR023561">
    <property type="entry name" value="Carbonic_anhydrase_a-class"/>
</dbReference>
<feature type="chain" id="PRO_5040537082" description="Carbonic anhydrase" evidence="9">
    <location>
        <begin position="25"/>
        <end position="266"/>
    </location>
</feature>
<feature type="domain" description="Alpha-carbonic anhydrase" evidence="10">
    <location>
        <begin position="27"/>
        <end position="266"/>
    </location>
</feature>
<comment type="caution">
    <text evidence="11">The sequence shown here is derived from an EMBL/GenBank/DDBJ whole genome shotgun (WGS) entry which is preliminary data.</text>
</comment>
<dbReference type="SUPFAM" id="SSF51069">
    <property type="entry name" value="Carbonic anhydrase"/>
    <property type="match status" value="1"/>
</dbReference>
<evidence type="ECO:0000256" key="8">
    <source>
        <dbReference type="ARBA" id="ARBA00048348"/>
    </source>
</evidence>
<dbReference type="EC" id="4.2.1.1" evidence="4 9"/>
<comment type="cofactor">
    <cofactor evidence="1 9">
        <name>Zn(2+)</name>
        <dbReference type="ChEBI" id="CHEBI:29105"/>
    </cofactor>
</comment>
<feature type="signal peptide" evidence="9">
    <location>
        <begin position="1"/>
        <end position="24"/>
    </location>
</feature>
<evidence type="ECO:0000259" key="10">
    <source>
        <dbReference type="PROSITE" id="PS51144"/>
    </source>
</evidence>
<name>A0A9N9C1V5_9GLOM</name>
<evidence type="ECO:0000256" key="2">
    <source>
        <dbReference type="ARBA" id="ARBA00002904"/>
    </source>
</evidence>
<dbReference type="EMBL" id="CAJVPJ010001353">
    <property type="protein sequence ID" value="CAG8587708.1"/>
    <property type="molecule type" value="Genomic_DNA"/>
</dbReference>
<evidence type="ECO:0000313" key="11">
    <source>
        <dbReference type="EMBL" id="CAG8587708.1"/>
    </source>
</evidence>
<dbReference type="GO" id="GO:0008270">
    <property type="term" value="F:zinc ion binding"/>
    <property type="evidence" value="ECO:0007669"/>
    <property type="project" value="UniProtKB-UniRule"/>
</dbReference>
<dbReference type="Proteomes" id="UP000789572">
    <property type="component" value="Unassembled WGS sequence"/>
</dbReference>
<dbReference type="AlphaFoldDB" id="A0A9N9C1V5"/>
<dbReference type="PROSITE" id="PS00162">
    <property type="entry name" value="ALPHA_CA_1"/>
    <property type="match status" value="1"/>
</dbReference>
<keyword evidence="5 9" id="KW-0479">Metal-binding</keyword>
<evidence type="ECO:0000256" key="7">
    <source>
        <dbReference type="ARBA" id="ARBA00023239"/>
    </source>
</evidence>
<dbReference type="CDD" id="cd03124">
    <property type="entry name" value="alpha_CA_prokaryotic_like"/>
    <property type="match status" value="1"/>
</dbReference>
<keyword evidence="12" id="KW-1185">Reference proteome</keyword>
<dbReference type="InterPro" id="IPR001148">
    <property type="entry name" value="CA_dom"/>
</dbReference>
<evidence type="ECO:0000256" key="6">
    <source>
        <dbReference type="ARBA" id="ARBA00022833"/>
    </source>
</evidence>
<dbReference type="InterPro" id="IPR036398">
    <property type="entry name" value="CA_dom_sf"/>
</dbReference>